<dbReference type="Gene3D" id="3.40.50.300">
    <property type="entry name" value="P-loop containing nucleotide triphosphate hydrolases"/>
    <property type="match status" value="1"/>
</dbReference>
<protein>
    <recommendedName>
        <fullName evidence="1">ORC1/DEAH AAA+ ATPase domain-containing protein</fullName>
    </recommendedName>
</protein>
<dbReference type="SUPFAM" id="SSF52540">
    <property type="entry name" value="P-loop containing nucleoside triphosphate hydrolases"/>
    <property type="match status" value="1"/>
</dbReference>
<sequence length="602" mass="68352">MVVHRPQKPKSELERLAEDLKFVNPYVDRAFTVAGGVDERSKYRTLAAVIKEIVGEERWKSQSHPAFRDTLRQAIDEFVPEYFTGREAEDSLDIGRSNLWKGKQERLCAAILYGFNDSEVLKLQGISENTDKVLTFRNDYRPAVLQIAGLEAVAESSEIRMMRVIRDDIARALLKLRDEVVAARLRISSVQLVDDEKYLVSRPDLMSRLRTTIGLGSSRLVWIHGDPGVGKSILVRSLLQESGVDTVWVDCAIDPTDSRKLHRQLVSVLQAHGVEISRNDDEVRLQFWELLKKRNIGSYVVIENHEADTLPELAMPAELSSMVIIVSRRPPPKHVPSNYILKIPDLDEEECFDLIRHHLPNASDEDCAQLRDKLYSRAILLDQACRTMRALNKSISSYLSDIDKPGEFIKFIDGASDEFNRSVGAHYRYLLQQIIEIYPKAATIMAFGGYLHDTPIPFLFYIWESNNKPPIEFEPIHEADTARYELRYDPPSGGTSYGIKSWKVDKFDLSQVKPSTYVEVENSLKLLSNFGLVDIHSGSKLGWLFPDDRGLSIHELTAHVFDALIRSDDEGLWVARHLHFGLRMVEALMGSVMGYEPDGSEG</sequence>
<dbReference type="GO" id="GO:0016887">
    <property type="term" value="F:ATP hydrolysis activity"/>
    <property type="evidence" value="ECO:0007669"/>
    <property type="project" value="InterPro"/>
</dbReference>
<evidence type="ECO:0000259" key="1">
    <source>
        <dbReference type="Pfam" id="PF13401"/>
    </source>
</evidence>
<evidence type="ECO:0000313" key="3">
    <source>
        <dbReference type="Proteomes" id="UP000516173"/>
    </source>
</evidence>
<accession>A0A7G1KRT8</accession>
<feature type="domain" description="ORC1/DEAH AAA+ ATPase" evidence="1">
    <location>
        <begin position="219"/>
        <end position="321"/>
    </location>
</feature>
<dbReference type="KEGG" id="nwl:NWFMUON74_56420"/>
<dbReference type="AlphaFoldDB" id="A0A7G1KRT8"/>
<organism evidence="2 3">
    <name type="scientific">Nocardia wallacei</name>
    <dbReference type="NCBI Taxonomy" id="480035"/>
    <lineage>
        <taxon>Bacteria</taxon>
        <taxon>Bacillati</taxon>
        <taxon>Actinomycetota</taxon>
        <taxon>Actinomycetes</taxon>
        <taxon>Mycobacteriales</taxon>
        <taxon>Nocardiaceae</taxon>
        <taxon>Nocardia</taxon>
    </lineage>
</organism>
<gene>
    <name evidence="2" type="ORF">NWFMUON74_56420</name>
</gene>
<dbReference type="EMBL" id="AP023396">
    <property type="protein sequence ID" value="BCK57870.1"/>
    <property type="molecule type" value="Genomic_DNA"/>
</dbReference>
<dbReference type="InterPro" id="IPR027417">
    <property type="entry name" value="P-loop_NTPase"/>
</dbReference>
<dbReference type="Pfam" id="PF13401">
    <property type="entry name" value="AAA_22"/>
    <property type="match status" value="1"/>
</dbReference>
<evidence type="ECO:0000313" key="2">
    <source>
        <dbReference type="EMBL" id="BCK57870.1"/>
    </source>
</evidence>
<dbReference type="InterPro" id="IPR049945">
    <property type="entry name" value="AAA_22"/>
</dbReference>
<name>A0A7G1KRT8_9NOCA</name>
<proteinExistence type="predicted"/>
<dbReference type="Proteomes" id="UP000516173">
    <property type="component" value="Chromosome"/>
</dbReference>
<keyword evidence="3" id="KW-1185">Reference proteome</keyword>
<reference evidence="2 3" key="1">
    <citation type="submission" date="2020-08" db="EMBL/GenBank/DDBJ databases">
        <title>Genome Sequencing of Nocardia wallacei strain FMUON74 and assembly.</title>
        <authorList>
            <person name="Toyokawa M."/>
            <person name="Uesaka K."/>
        </authorList>
    </citation>
    <scope>NUCLEOTIDE SEQUENCE [LARGE SCALE GENOMIC DNA]</scope>
    <source>
        <strain evidence="2 3">FMUON74</strain>
    </source>
</reference>